<keyword evidence="3" id="KW-1185">Reference proteome</keyword>
<feature type="signal peptide" evidence="1">
    <location>
        <begin position="1"/>
        <end position="19"/>
    </location>
</feature>
<proteinExistence type="predicted"/>
<organism evidence="2 3">
    <name type="scientific">Pseudodesulfovibrio methanolicus</name>
    <dbReference type="NCBI Taxonomy" id="3126690"/>
    <lineage>
        <taxon>Bacteria</taxon>
        <taxon>Pseudomonadati</taxon>
        <taxon>Thermodesulfobacteriota</taxon>
        <taxon>Desulfovibrionia</taxon>
        <taxon>Desulfovibrionales</taxon>
        <taxon>Desulfovibrionaceae</taxon>
    </lineage>
</organism>
<dbReference type="EMBL" id="CP146609">
    <property type="protein sequence ID" value="WWX22265.1"/>
    <property type="molecule type" value="Genomic_DNA"/>
</dbReference>
<dbReference type="Proteomes" id="UP001385389">
    <property type="component" value="Chromosome"/>
</dbReference>
<evidence type="ECO:0000256" key="1">
    <source>
        <dbReference type="SAM" id="SignalP"/>
    </source>
</evidence>
<accession>A0ABZ2IUA3</accession>
<sequence length="159" mass="17730">MKFCYTILLICLLCAPAYAEDAACQQLKEQGSVTNLKTMREISEFVVDGEHSANTIWNKHAIDDHPVYSVIVNNYSDGDQINFATAAPNRGNKEGSNYAYLRIWFTNQSPMELKNTVFKDWKYAGSLGRTSMLKTNSLTVYLVPQTSGTIIVKTEMGGS</sequence>
<feature type="chain" id="PRO_5046685168" evidence="1">
    <location>
        <begin position="20"/>
        <end position="159"/>
    </location>
</feature>
<evidence type="ECO:0000313" key="2">
    <source>
        <dbReference type="EMBL" id="WWX22265.1"/>
    </source>
</evidence>
<reference evidence="2 3" key="1">
    <citation type="submission" date="2024-03" db="EMBL/GenBank/DDBJ databases">
        <title>Phenotype and Genome Characterization of a Sulfate-Reducing Bacterium Pseudodesulfovibrio sp. strain 5S69, isolated from Petroleum Reservoir in Tatarstan (Russia).</title>
        <authorList>
            <person name="Bidzhieva S.K."/>
            <person name="Kadnikov V."/>
            <person name="Tourova T.P."/>
            <person name="Samigullina S.R."/>
            <person name="Sokolova D.S."/>
            <person name="Poltaraus A.B."/>
            <person name="Avtukh A.N."/>
            <person name="Tereshina V.M."/>
            <person name="Mardanov A.V."/>
            <person name="Nazina T.N."/>
        </authorList>
    </citation>
    <scope>NUCLEOTIDE SEQUENCE [LARGE SCALE GENOMIC DNA]</scope>
    <source>
        <strain evidence="2 3">5S69</strain>
    </source>
</reference>
<gene>
    <name evidence="2" type="ORF">V8V93_17680</name>
</gene>
<protein>
    <submittedName>
        <fullName evidence="2">Uncharacterized protein</fullName>
    </submittedName>
</protein>
<name>A0ABZ2IUA3_9BACT</name>
<dbReference type="RefSeq" id="WP_338667962.1">
    <property type="nucleotide sequence ID" value="NZ_CP146609.1"/>
</dbReference>
<evidence type="ECO:0000313" key="3">
    <source>
        <dbReference type="Proteomes" id="UP001385389"/>
    </source>
</evidence>
<keyword evidence="1" id="KW-0732">Signal</keyword>